<feature type="region of interest" description="Disordered" evidence="8">
    <location>
        <begin position="183"/>
        <end position="207"/>
    </location>
</feature>
<dbReference type="OMA" id="EVRYHGN"/>
<evidence type="ECO:0000256" key="8">
    <source>
        <dbReference type="SAM" id="MobiDB-lite"/>
    </source>
</evidence>
<keyword evidence="11" id="KW-1185">Reference proteome</keyword>
<dbReference type="GO" id="GO:0006351">
    <property type="term" value="P:DNA-templated transcription"/>
    <property type="evidence" value="ECO:0007669"/>
    <property type="project" value="InterPro"/>
</dbReference>
<dbReference type="PROSITE" id="PS50048">
    <property type="entry name" value="ZN2_CY6_FUNGAL_2"/>
    <property type="match status" value="1"/>
</dbReference>
<dbReference type="InterPro" id="IPR001138">
    <property type="entry name" value="Zn2Cys6_DnaBD"/>
</dbReference>
<evidence type="ECO:0000313" key="10">
    <source>
        <dbReference type="EMBL" id="PCH43468.1"/>
    </source>
</evidence>
<dbReference type="PANTHER" id="PTHR31313:SF81">
    <property type="entry name" value="TY1 ENHANCER ACTIVATOR"/>
    <property type="match status" value="1"/>
</dbReference>
<keyword evidence="7" id="KW-0539">Nucleus</keyword>
<dbReference type="PROSITE" id="PS00463">
    <property type="entry name" value="ZN2_CY6_FUNGAL_1"/>
    <property type="match status" value="1"/>
</dbReference>
<dbReference type="Proteomes" id="UP000218811">
    <property type="component" value="Unassembled WGS sequence"/>
</dbReference>
<reference evidence="10 11" key="1">
    <citation type="journal article" date="2012" name="Science">
        <title>The Paleozoic origin of enzymatic lignin decomposition reconstructed from 31 fungal genomes.</title>
        <authorList>
            <person name="Floudas D."/>
            <person name="Binder M."/>
            <person name="Riley R."/>
            <person name="Barry K."/>
            <person name="Blanchette R.A."/>
            <person name="Henrissat B."/>
            <person name="Martinez A.T."/>
            <person name="Otillar R."/>
            <person name="Spatafora J.W."/>
            <person name="Yadav J.S."/>
            <person name="Aerts A."/>
            <person name="Benoit I."/>
            <person name="Boyd A."/>
            <person name="Carlson A."/>
            <person name="Copeland A."/>
            <person name="Coutinho P.M."/>
            <person name="de Vries R.P."/>
            <person name="Ferreira P."/>
            <person name="Findley K."/>
            <person name="Foster B."/>
            <person name="Gaskell J."/>
            <person name="Glotzer D."/>
            <person name="Gorecki P."/>
            <person name="Heitman J."/>
            <person name="Hesse C."/>
            <person name="Hori C."/>
            <person name="Igarashi K."/>
            <person name="Jurgens J.A."/>
            <person name="Kallen N."/>
            <person name="Kersten P."/>
            <person name="Kohler A."/>
            <person name="Kuees U."/>
            <person name="Kumar T.K.A."/>
            <person name="Kuo A."/>
            <person name="LaButti K."/>
            <person name="Larrondo L.F."/>
            <person name="Lindquist E."/>
            <person name="Ling A."/>
            <person name="Lombard V."/>
            <person name="Lucas S."/>
            <person name="Lundell T."/>
            <person name="Martin R."/>
            <person name="McLaughlin D.J."/>
            <person name="Morgenstern I."/>
            <person name="Morin E."/>
            <person name="Murat C."/>
            <person name="Nagy L.G."/>
            <person name="Nolan M."/>
            <person name="Ohm R.A."/>
            <person name="Patyshakuliyeva A."/>
            <person name="Rokas A."/>
            <person name="Ruiz-Duenas F.J."/>
            <person name="Sabat G."/>
            <person name="Salamov A."/>
            <person name="Samejima M."/>
            <person name="Schmutz J."/>
            <person name="Slot J.C."/>
            <person name="St John F."/>
            <person name="Stenlid J."/>
            <person name="Sun H."/>
            <person name="Sun S."/>
            <person name="Syed K."/>
            <person name="Tsang A."/>
            <person name="Wiebenga A."/>
            <person name="Young D."/>
            <person name="Pisabarro A."/>
            <person name="Eastwood D.C."/>
            <person name="Martin F."/>
            <person name="Cullen D."/>
            <person name="Grigoriev I.V."/>
            <person name="Hibbett D.S."/>
        </authorList>
    </citation>
    <scope>NUCLEOTIDE SEQUENCE [LARGE SCALE GENOMIC DNA]</scope>
    <source>
        <strain evidence="10 11">MD-104</strain>
    </source>
</reference>
<dbReference type="GO" id="GO:0003677">
    <property type="term" value="F:DNA binding"/>
    <property type="evidence" value="ECO:0007669"/>
    <property type="project" value="UniProtKB-KW"/>
</dbReference>
<dbReference type="GO" id="GO:0000981">
    <property type="term" value="F:DNA-binding transcription factor activity, RNA polymerase II-specific"/>
    <property type="evidence" value="ECO:0007669"/>
    <property type="project" value="InterPro"/>
</dbReference>
<keyword evidence="3" id="KW-0862">Zinc</keyword>
<feature type="domain" description="Zn(2)-C6 fungal-type" evidence="9">
    <location>
        <begin position="58"/>
        <end position="91"/>
    </location>
</feature>
<evidence type="ECO:0000256" key="2">
    <source>
        <dbReference type="ARBA" id="ARBA00022723"/>
    </source>
</evidence>
<keyword evidence="4" id="KW-0805">Transcription regulation</keyword>
<keyword evidence="6" id="KW-0804">Transcription</keyword>
<dbReference type="InterPro" id="IPR007219">
    <property type="entry name" value="XnlR_reg_dom"/>
</dbReference>
<dbReference type="CDD" id="cd00067">
    <property type="entry name" value="GAL4"/>
    <property type="match status" value="1"/>
</dbReference>
<dbReference type="GO" id="GO:0008270">
    <property type="term" value="F:zinc ion binding"/>
    <property type="evidence" value="ECO:0007669"/>
    <property type="project" value="InterPro"/>
</dbReference>
<feature type="region of interest" description="Disordered" evidence="8">
    <location>
        <begin position="231"/>
        <end position="274"/>
    </location>
</feature>
<dbReference type="InterPro" id="IPR036864">
    <property type="entry name" value="Zn2-C6_fun-type_DNA-bd_sf"/>
</dbReference>
<evidence type="ECO:0000256" key="3">
    <source>
        <dbReference type="ARBA" id="ARBA00022833"/>
    </source>
</evidence>
<dbReference type="Pfam" id="PF00172">
    <property type="entry name" value="Zn_clus"/>
    <property type="match status" value="1"/>
</dbReference>
<evidence type="ECO:0000256" key="6">
    <source>
        <dbReference type="ARBA" id="ARBA00023163"/>
    </source>
</evidence>
<evidence type="ECO:0000259" key="9">
    <source>
        <dbReference type="PROSITE" id="PS50048"/>
    </source>
</evidence>
<dbReference type="PANTHER" id="PTHR31313">
    <property type="entry name" value="TY1 ENHANCER ACTIVATOR"/>
    <property type="match status" value="1"/>
</dbReference>
<dbReference type="AlphaFoldDB" id="A0A2H3K021"/>
<comment type="subcellular location">
    <subcellularLocation>
        <location evidence="1">Nucleus</location>
    </subcellularLocation>
</comment>
<evidence type="ECO:0000256" key="5">
    <source>
        <dbReference type="ARBA" id="ARBA00023125"/>
    </source>
</evidence>
<dbReference type="OrthoDB" id="2123952at2759"/>
<keyword evidence="5" id="KW-0238">DNA-binding</keyword>
<evidence type="ECO:0000256" key="7">
    <source>
        <dbReference type="ARBA" id="ARBA00023242"/>
    </source>
</evidence>
<protein>
    <recommendedName>
        <fullName evidence="9">Zn(2)-C6 fungal-type domain-containing protein</fullName>
    </recommendedName>
</protein>
<feature type="region of interest" description="Disordered" evidence="8">
    <location>
        <begin position="1"/>
        <end position="77"/>
    </location>
</feature>
<evidence type="ECO:0000256" key="4">
    <source>
        <dbReference type="ARBA" id="ARBA00023015"/>
    </source>
</evidence>
<dbReference type="EMBL" id="KB468146">
    <property type="protein sequence ID" value="PCH43468.1"/>
    <property type="molecule type" value="Genomic_DNA"/>
</dbReference>
<dbReference type="GO" id="GO:0005634">
    <property type="term" value="C:nucleus"/>
    <property type="evidence" value="ECO:0007669"/>
    <property type="project" value="UniProtKB-SubCell"/>
</dbReference>
<keyword evidence="2" id="KW-0479">Metal-binding</keyword>
<dbReference type="SMART" id="SM00066">
    <property type="entry name" value="GAL4"/>
    <property type="match status" value="1"/>
</dbReference>
<feature type="compositionally biased region" description="Polar residues" evidence="8">
    <location>
        <begin position="10"/>
        <end position="25"/>
    </location>
</feature>
<dbReference type="CDD" id="cd12148">
    <property type="entry name" value="fungal_TF_MHR"/>
    <property type="match status" value="1"/>
</dbReference>
<dbReference type="SUPFAM" id="SSF57701">
    <property type="entry name" value="Zn2/Cys6 DNA-binding domain"/>
    <property type="match status" value="1"/>
</dbReference>
<name>A0A2H3K021_WOLCO</name>
<dbReference type="Pfam" id="PF04082">
    <property type="entry name" value="Fungal_trans"/>
    <property type="match status" value="1"/>
</dbReference>
<dbReference type="Gene3D" id="4.10.240.10">
    <property type="entry name" value="Zn(2)-C6 fungal-type DNA-binding domain"/>
    <property type="match status" value="1"/>
</dbReference>
<evidence type="ECO:0000313" key="11">
    <source>
        <dbReference type="Proteomes" id="UP000218811"/>
    </source>
</evidence>
<organism evidence="10 11">
    <name type="scientific">Wolfiporia cocos (strain MD-104)</name>
    <name type="common">Brown rot fungus</name>
    <dbReference type="NCBI Taxonomy" id="742152"/>
    <lineage>
        <taxon>Eukaryota</taxon>
        <taxon>Fungi</taxon>
        <taxon>Dikarya</taxon>
        <taxon>Basidiomycota</taxon>
        <taxon>Agaricomycotina</taxon>
        <taxon>Agaricomycetes</taxon>
        <taxon>Polyporales</taxon>
        <taxon>Phaeolaceae</taxon>
        <taxon>Wolfiporia</taxon>
    </lineage>
</organism>
<dbReference type="SMART" id="SM00906">
    <property type="entry name" value="Fungal_trans"/>
    <property type="match status" value="1"/>
</dbReference>
<sequence>MPSAFPPPIQSSDATNSAMSPTAQERQSEHSEDEGPSQGDGAQGGTSQSPNVKRNARACDRCRKSKSKCEPAPNGGDQCKGCVAAKTECTFSGPSFRRGPPKGYIQALEHRLHQMESMLAAIMSSQDLRAKGIVADLRRDNLAKSILDGVDSGPFGLTGRQQRSIDPTQDNFFASIVKESALKQMSERSRRQSRMTRESVTQHVIDPVTLGRPTLEWQDRLSESLARWAEQPTNAAQAGTPTAVPVPPALQGRAATGSSSSLEPARQRRRTDHRDDMADLRWDDVHVMNDTDLDELDDCADAFGNLSIDENKEVRYHGNSSGLQFLARDNRWDKRNIGGIWNFPMSNIWPGVPLTSVDREKKFLELGIPMPPREVQTHLLERFFTYVNPVFPVVDKEAFMQQYNALREPGNPREDQVDAGDPSQTMRPAKMQQVSRLLLFAMFAFAAKYSDLEAHLSQDGTQWHTGRIYATQARKVLGMAMRMALDLGMNRNSDQWQHKGKTLFTPAQTRIRRQIWWACCLADKYSAQFLGRPMETHESDFSTPLPDVPEDDADDIWAPLNTTPAGRSIPPALGRSAAYLRAAAALSVIHGEVVEKIYPVTRVSTIPRRRLMEQIHTRLTQWCLNLPESLQYSSVSKRPCPPPHVLVLHCHYCAIMLLLHRPFIPKRFDAQTSPSSPSTTDPVPWKSLDLCQGAASQIAAFATLYHEKYDLRWGPPFLVTYLQSAGIMHIITLKFRPTDPQATLGLRDCIMALQNMKNIWPSAARVGDLLRGASVQFDIGLSPSVGSTRKRPAEIAFDGDPVVVDPQHYTRAEIQQPFDQTQQSLPQTSAEQFLLDPLAQAFAGEEDLSNMSFQNLIGPPTSLIDPSTTVAPGYDWWPILSSAENVPLPDTQDDYDIFGTLPSQPFTFSHQHFAPEFLQGTRNPILHFPSVYHTR</sequence>
<evidence type="ECO:0000256" key="1">
    <source>
        <dbReference type="ARBA" id="ARBA00004123"/>
    </source>
</evidence>
<accession>A0A2H3K021</accession>
<dbReference type="STRING" id="742152.A0A2H3K021"/>
<proteinExistence type="predicted"/>
<dbReference type="InterPro" id="IPR051615">
    <property type="entry name" value="Transcr_Regulatory_Elem"/>
</dbReference>
<gene>
    <name evidence="10" type="ORF">WOLCODRAFT_164462</name>
</gene>